<evidence type="ECO:0000313" key="1">
    <source>
        <dbReference type="EMBL" id="RRR69759.1"/>
    </source>
</evidence>
<dbReference type="EMBL" id="RSAS01000590">
    <property type="protein sequence ID" value="RRR69759.1"/>
    <property type="molecule type" value="Genomic_DNA"/>
</dbReference>
<dbReference type="AlphaFoldDB" id="A0A426TW87"/>
<gene>
    <name evidence="1" type="ORF">EI684_14745</name>
</gene>
<evidence type="ECO:0000313" key="2">
    <source>
        <dbReference type="Proteomes" id="UP000280307"/>
    </source>
</evidence>
<organism evidence="1 2">
    <name type="scientific">Candidatus Viridilinea halotolerans</name>
    <dbReference type="NCBI Taxonomy" id="2491704"/>
    <lineage>
        <taxon>Bacteria</taxon>
        <taxon>Bacillati</taxon>
        <taxon>Chloroflexota</taxon>
        <taxon>Chloroflexia</taxon>
        <taxon>Chloroflexales</taxon>
        <taxon>Chloroflexineae</taxon>
        <taxon>Oscillochloridaceae</taxon>
        <taxon>Candidatus Viridilinea</taxon>
    </lineage>
</organism>
<accession>A0A426TW87</accession>
<proteinExistence type="predicted"/>
<dbReference type="Proteomes" id="UP000280307">
    <property type="component" value="Unassembled WGS sequence"/>
</dbReference>
<evidence type="ECO:0008006" key="3">
    <source>
        <dbReference type="Google" id="ProtNLM"/>
    </source>
</evidence>
<sequence length="333" mass="36976">MSEPLDGVMQTTRCWQREREERVLAQLRTRCARFSQQMLRQVTQQRAAFRVGGSGVDLAWLAEQQAWQQILRSMQMQVRYVAQHSTSRLHEQSQVVLRRGERDARALLRAVGMRRPHALAHGVMVTMHQEQARRIVGMPLTERLYDVTQQALLAAVLQIALQEPDAVIEVGLQNGLGKVRNYLHMLARETGGHAYRSASAAVFRQHGVTHWQWAADVARAISPCGLCIALHGRIFPMETALAGHPGCHCLAVPVLELAAPPIATNGIAWFAAQEEAVQCRILGPSKQAHYAAGTLHLPDLIGEVEVEGCPTHRERTLNELGLERVRGGKGSCD</sequence>
<reference evidence="1 2" key="1">
    <citation type="submission" date="2018-12" db="EMBL/GenBank/DDBJ databases">
        <title>Genome Sequence of Candidatus Viridilinea halotolerans isolated from saline sulfide-rich spring.</title>
        <authorList>
            <person name="Grouzdev D.S."/>
            <person name="Burganskaya E.I."/>
            <person name="Krutkina M.S."/>
            <person name="Sukhacheva M.V."/>
            <person name="Gorlenko V.M."/>
        </authorList>
    </citation>
    <scope>NUCLEOTIDE SEQUENCE [LARGE SCALE GENOMIC DNA]</scope>
    <source>
        <strain evidence="1">Chok-6</strain>
    </source>
</reference>
<name>A0A426TW87_9CHLR</name>
<protein>
    <recommendedName>
        <fullName evidence="3">Phage head morphogenesis domain-containing protein</fullName>
    </recommendedName>
</protein>
<comment type="caution">
    <text evidence="1">The sequence shown here is derived from an EMBL/GenBank/DDBJ whole genome shotgun (WGS) entry which is preliminary data.</text>
</comment>